<dbReference type="Pfam" id="PF04480">
    <property type="entry name" value="DUF559"/>
    <property type="match status" value="1"/>
</dbReference>
<dbReference type="Proteomes" id="UP001160142">
    <property type="component" value="Unassembled WGS sequence"/>
</dbReference>
<evidence type="ECO:0000313" key="2">
    <source>
        <dbReference type="EMBL" id="MDH6182183.1"/>
    </source>
</evidence>
<evidence type="ECO:0000313" key="3">
    <source>
        <dbReference type="Proteomes" id="UP001160142"/>
    </source>
</evidence>
<reference evidence="2 3" key="1">
    <citation type="submission" date="2023-04" db="EMBL/GenBank/DDBJ databases">
        <title>Genome Encyclopedia of Bacteria and Archaea VI: Functional Genomics of Type Strains.</title>
        <authorList>
            <person name="Whitman W."/>
        </authorList>
    </citation>
    <scope>NUCLEOTIDE SEQUENCE [LARGE SCALE GENOMIC DNA]</scope>
    <source>
        <strain evidence="2 3">SG_E_30_P1</strain>
    </source>
</reference>
<dbReference type="Gene3D" id="3.40.960.10">
    <property type="entry name" value="VSR Endonuclease"/>
    <property type="match status" value="1"/>
</dbReference>
<comment type="caution">
    <text evidence="2">The sequence shown here is derived from an EMBL/GenBank/DDBJ whole genome shotgun (WGS) entry which is preliminary data.</text>
</comment>
<keyword evidence="3" id="KW-1185">Reference proteome</keyword>
<dbReference type="InterPro" id="IPR007569">
    <property type="entry name" value="DUF559"/>
</dbReference>
<sequence length="296" mass="33405">MRRPEQLPEETPVVFTTTEGRALGATRGRLRSSDLDRTVHGVRRSGGADATLLERCRMLLHRAPEHTFLTHSTAALVWGAPLPLRLESSSRIHLGTYAGAAPLVSRHVIGHRLDVAPSDVTTWGGLRVTSPARTWFDLASVLRLDDLVAVGDYLIHHKAPLTDRVEFAKVIGRSVGKRGVRLARQALELLSDRAESRPESRLRVLLVTSGLPTPDINHPLVDTQTGRQVRPDFTFPSHRLILEYQGDYHRTRTQWRRDMTRRARLESQGWTVMELNADDLNDPRELVTRIQRSLSR</sequence>
<gene>
    <name evidence="2" type="ORF">M2152_002365</name>
</gene>
<feature type="domain" description="DUF559" evidence="1">
    <location>
        <begin position="232"/>
        <end position="294"/>
    </location>
</feature>
<evidence type="ECO:0000259" key="1">
    <source>
        <dbReference type="Pfam" id="PF04480"/>
    </source>
</evidence>
<dbReference type="RefSeq" id="WP_322134470.1">
    <property type="nucleotide sequence ID" value="NZ_CP085036.1"/>
</dbReference>
<dbReference type="SUPFAM" id="SSF52980">
    <property type="entry name" value="Restriction endonuclease-like"/>
    <property type="match status" value="1"/>
</dbReference>
<dbReference type="InterPro" id="IPR011335">
    <property type="entry name" value="Restrct_endonuc-II-like"/>
</dbReference>
<organism evidence="2 3">
    <name type="scientific">Antiquaquibacter oligotrophicus</name>
    <dbReference type="NCBI Taxonomy" id="2880260"/>
    <lineage>
        <taxon>Bacteria</taxon>
        <taxon>Bacillati</taxon>
        <taxon>Actinomycetota</taxon>
        <taxon>Actinomycetes</taxon>
        <taxon>Micrococcales</taxon>
        <taxon>Microbacteriaceae</taxon>
        <taxon>Antiquaquibacter</taxon>
    </lineage>
</organism>
<accession>A0ABT6KRS2</accession>
<dbReference type="EMBL" id="JARXVQ010000001">
    <property type="protein sequence ID" value="MDH6182183.1"/>
    <property type="molecule type" value="Genomic_DNA"/>
</dbReference>
<protein>
    <recommendedName>
        <fullName evidence="1">DUF559 domain-containing protein</fullName>
    </recommendedName>
</protein>
<name>A0ABT6KRS2_9MICO</name>
<proteinExistence type="predicted"/>